<dbReference type="KEGG" id="mste:MSTE_02000"/>
<proteinExistence type="predicted"/>
<evidence type="ECO:0000313" key="1">
    <source>
        <dbReference type="EMBL" id="BAX97316.1"/>
    </source>
</evidence>
<dbReference type="EMBL" id="AP018165">
    <property type="protein sequence ID" value="BAX97316.1"/>
    <property type="molecule type" value="Genomic_DNA"/>
</dbReference>
<dbReference type="AlphaFoldDB" id="A0A1Z4EWG1"/>
<dbReference type="Proteomes" id="UP000217954">
    <property type="component" value="Chromosome"/>
</dbReference>
<dbReference type="OrthoDB" id="4631476at2"/>
<sequence length="95" mass="10493">MAATSSKLPFLSDAEYELLVQVLSKRNPGLLEQVGAPGHLSGDDVEALTEVLIAEEFVSNLDENWDPTDYALRVEKLADDIKSRWLRLSGKSDGF</sequence>
<organism evidence="1 2">
    <name type="scientific">[Mycobacterium] stephanolepidis</name>
    <dbReference type="NCBI Taxonomy" id="1520670"/>
    <lineage>
        <taxon>Bacteria</taxon>
        <taxon>Bacillati</taxon>
        <taxon>Actinomycetota</taxon>
        <taxon>Actinomycetes</taxon>
        <taxon>Mycobacteriales</taxon>
        <taxon>Mycobacteriaceae</taxon>
        <taxon>Mycobacteroides</taxon>
    </lineage>
</organism>
<name>A0A1Z4EWG1_9MYCO</name>
<protein>
    <submittedName>
        <fullName evidence="1">Uncharacterized protein</fullName>
    </submittedName>
</protein>
<accession>A0A1Z4EWG1</accession>
<dbReference type="RefSeq" id="WP_157997673.1">
    <property type="nucleotide sequence ID" value="NZ_AP018165.1"/>
</dbReference>
<gene>
    <name evidence="1" type="ORF">MSTE_02000</name>
</gene>
<reference evidence="1 2" key="2">
    <citation type="journal article" date="2017" name="Int. J. Syst. Evol. Microbiol.">
        <title>Mycobacterium stephanolepidis sp. nov., a rapidly growing species related to Mycobacterium chelonae, isolated from marine teleost fish, Stephanolepis cirrhifer.</title>
        <authorList>
            <person name="Fukano H."/>
            <person name="Wada S."/>
            <person name="Kurata O."/>
            <person name="Katayama K."/>
            <person name="Fujiwara N."/>
            <person name="Hoshino Y."/>
        </authorList>
    </citation>
    <scope>NUCLEOTIDE SEQUENCE [LARGE SCALE GENOMIC DNA]</scope>
    <source>
        <strain evidence="1 2">NJB0901</strain>
    </source>
</reference>
<evidence type="ECO:0000313" key="2">
    <source>
        <dbReference type="Proteomes" id="UP000217954"/>
    </source>
</evidence>
<reference evidence="2" key="1">
    <citation type="journal article" date="2017" name="Genome Announc.">
        <title>Complete Genome Sequence of Mycobacterium stephanolepidis.</title>
        <authorList>
            <person name="Fukano H."/>
            <person name="Yoshida M."/>
            <person name="Katayama Y."/>
            <person name="Omatsu T."/>
            <person name="Mizutani T."/>
            <person name="Kurata O."/>
            <person name="Wada S."/>
            <person name="Hoshino Y."/>
        </authorList>
    </citation>
    <scope>NUCLEOTIDE SEQUENCE [LARGE SCALE GENOMIC DNA]</scope>
    <source>
        <strain evidence="2">NJB0901</strain>
    </source>
</reference>
<keyword evidence="2" id="KW-1185">Reference proteome</keyword>